<sequence>TSNQSEHTAANSLRVSSLCCSVCVTFKKLTGQVEAVNVNKSAKGRSPGGSGEEHSSAGSRINISPPGFIMARLLSWSRMELEVRLISTPKSLSRGILSSVQSENKLKPRSYPRSLCAPVSPETKLRARVECQRSSSAGTVYGMEASDRREEDCAAVQLQRSSAESLAPRPPEKSAREYTTVVAAVGDGNPHGAFTHDLWVASIFITVRVEVQLR</sequence>
<evidence type="ECO:0000256" key="1">
    <source>
        <dbReference type="SAM" id="MobiDB-lite"/>
    </source>
</evidence>
<evidence type="ECO:0000313" key="3">
    <source>
        <dbReference type="Proteomes" id="UP001228049"/>
    </source>
</evidence>
<organism evidence="2 3">
    <name type="scientific">Dissostichus eleginoides</name>
    <name type="common">Patagonian toothfish</name>
    <name type="synonym">Dissostichus amissus</name>
    <dbReference type="NCBI Taxonomy" id="100907"/>
    <lineage>
        <taxon>Eukaryota</taxon>
        <taxon>Metazoa</taxon>
        <taxon>Chordata</taxon>
        <taxon>Craniata</taxon>
        <taxon>Vertebrata</taxon>
        <taxon>Euteleostomi</taxon>
        <taxon>Actinopterygii</taxon>
        <taxon>Neopterygii</taxon>
        <taxon>Teleostei</taxon>
        <taxon>Neoteleostei</taxon>
        <taxon>Acanthomorphata</taxon>
        <taxon>Eupercaria</taxon>
        <taxon>Perciformes</taxon>
        <taxon>Notothenioidei</taxon>
        <taxon>Nototheniidae</taxon>
        <taxon>Dissostichus</taxon>
    </lineage>
</organism>
<gene>
    <name evidence="2" type="ORF">KUDE01_014659</name>
</gene>
<comment type="caution">
    <text evidence="2">The sequence shown here is derived from an EMBL/GenBank/DDBJ whole genome shotgun (WGS) entry which is preliminary data.</text>
</comment>
<dbReference type="Proteomes" id="UP001228049">
    <property type="component" value="Unassembled WGS sequence"/>
</dbReference>
<dbReference type="AlphaFoldDB" id="A0AAD9F6G8"/>
<dbReference type="EMBL" id="JASDAP010000016">
    <property type="protein sequence ID" value="KAK1889986.1"/>
    <property type="molecule type" value="Genomic_DNA"/>
</dbReference>
<feature type="non-terminal residue" evidence="2">
    <location>
        <position position="214"/>
    </location>
</feature>
<protein>
    <submittedName>
        <fullName evidence="2">Cytochrome P450 4g15</fullName>
    </submittedName>
</protein>
<proteinExistence type="predicted"/>
<reference evidence="2" key="1">
    <citation type="submission" date="2023-04" db="EMBL/GenBank/DDBJ databases">
        <title>Chromosome-level genome of Chaenocephalus aceratus.</title>
        <authorList>
            <person name="Park H."/>
        </authorList>
    </citation>
    <scope>NUCLEOTIDE SEQUENCE</scope>
    <source>
        <strain evidence="2">DE</strain>
        <tissue evidence="2">Muscle</tissue>
    </source>
</reference>
<name>A0AAD9F6G8_DISEL</name>
<feature type="region of interest" description="Disordered" evidence="1">
    <location>
        <begin position="40"/>
        <end position="61"/>
    </location>
</feature>
<accession>A0AAD9F6G8</accession>
<evidence type="ECO:0000313" key="2">
    <source>
        <dbReference type="EMBL" id="KAK1889986.1"/>
    </source>
</evidence>
<keyword evidence="3" id="KW-1185">Reference proteome</keyword>
<feature type="non-terminal residue" evidence="2">
    <location>
        <position position="1"/>
    </location>
</feature>